<proteinExistence type="predicted"/>
<dbReference type="EMBL" id="AJAT01000012">
    <property type="protein sequence ID" value="EOL45233.1"/>
    <property type="molecule type" value="Genomic_DNA"/>
</dbReference>
<keyword evidence="1" id="KW-0472">Membrane</keyword>
<evidence type="ECO:0000313" key="2">
    <source>
        <dbReference type="EMBL" id="EOL45233.1"/>
    </source>
</evidence>
<protein>
    <submittedName>
        <fullName evidence="2">Uncharacterized protein</fullName>
    </submittedName>
</protein>
<keyword evidence="3" id="KW-1185">Reference proteome</keyword>
<keyword evidence="1" id="KW-1133">Transmembrane helix</keyword>
<feature type="transmembrane region" description="Helical" evidence="1">
    <location>
        <begin position="49"/>
        <end position="68"/>
    </location>
</feature>
<dbReference type="STRING" id="154621.RV11_GL000748"/>
<dbReference type="AlphaFoldDB" id="R3TVQ0"/>
<sequence length="73" mass="8037">MIILNGLANVVLGSTQEISTTGYLIVKTAYQKKSPEGSLPSLNEWSNSLGWLGLIMILLSLFLVINHYSKKTK</sequence>
<keyword evidence="1" id="KW-0812">Transmembrane</keyword>
<name>R3TVQ0_9ENTE</name>
<evidence type="ECO:0000313" key="3">
    <source>
        <dbReference type="Proteomes" id="UP000013785"/>
    </source>
</evidence>
<gene>
    <name evidence="2" type="ORF">UC3_01123</name>
</gene>
<reference evidence="2 3" key="1">
    <citation type="submission" date="2013-02" db="EMBL/GenBank/DDBJ databases">
        <title>The Genome Sequence of Enterococcus phoeniculicola BAA-412.</title>
        <authorList>
            <consortium name="The Broad Institute Genome Sequencing Platform"/>
            <consortium name="The Broad Institute Genome Sequencing Center for Infectious Disease"/>
            <person name="Earl A.M."/>
            <person name="Gilmore M.S."/>
            <person name="Lebreton F."/>
            <person name="Walker B."/>
            <person name="Young S.K."/>
            <person name="Zeng Q."/>
            <person name="Gargeya S."/>
            <person name="Fitzgerald M."/>
            <person name="Haas B."/>
            <person name="Abouelleil A."/>
            <person name="Alvarado L."/>
            <person name="Arachchi H.M."/>
            <person name="Berlin A.M."/>
            <person name="Chapman S.B."/>
            <person name="Dewar J."/>
            <person name="Goldberg J."/>
            <person name="Griggs A."/>
            <person name="Gujja S."/>
            <person name="Hansen M."/>
            <person name="Howarth C."/>
            <person name="Imamovic A."/>
            <person name="Larimer J."/>
            <person name="McCowan C."/>
            <person name="Murphy C."/>
            <person name="Neiman D."/>
            <person name="Pearson M."/>
            <person name="Priest M."/>
            <person name="Roberts A."/>
            <person name="Saif S."/>
            <person name="Shea T."/>
            <person name="Sisk P."/>
            <person name="Sykes S."/>
            <person name="Wortman J."/>
            <person name="Nusbaum C."/>
            <person name="Birren B."/>
        </authorList>
    </citation>
    <scope>NUCLEOTIDE SEQUENCE [LARGE SCALE GENOMIC DNA]</scope>
    <source>
        <strain evidence="2 3">ATCC BAA-412</strain>
    </source>
</reference>
<dbReference type="PATRIC" id="fig|1158610.3.peg.1097"/>
<accession>R3TVQ0</accession>
<comment type="caution">
    <text evidence="2">The sequence shown here is derived from an EMBL/GenBank/DDBJ whole genome shotgun (WGS) entry which is preliminary data.</text>
</comment>
<dbReference type="HOGENOM" id="CLU_2698988_0_0_9"/>
<organism evidence="2 3">
    <name type="scientific">Enterococcus phoeniculicola ATCC BAA-412</name>
    <dbReference type="NCBI Taxonomy" id="1158610"/>
    <lineage>
        <taxon>Bacteria</taxon>
        <taxon>Bacillati</taxon>
        <taxon>Bacillota</taxon>
        <taxon>Bacilli</taxon>
        <taxon>Lactobacillales</taxon>
        <taxon>Enterococcaceae</taxon>
        <taxon>Enterococcus</taxon>
    </lineage>
</organism>
<evidence type="ECO:0000256" key="1">
    <source>
        <dbReference type="SAM" id="Phobius"/>
    </source>
</evidence>
<dbReference type="Proteomes" id="UP000013785">
    <property type="component" value="Unassembled WGS sequence"/>
</dbReference>
<dbReference type="RefSeq" id="WP_010767791.1">
    <property type="nucleotide sequence ID" value="NZ_ASWE01000003.1"/>
</dbReference>